<evidence type="ECO:0000313" key="3">
    <source>
        <dbReference type="EMBL" id="TKR95733.1"/>
    </source>
</evidence>
<reference evidence="3 4" key="2">
    <citation type="journal article" date="2019" name="G3 (Bethesda)">
        <title>Hybrid Assembly of the Genome of the Entomopathogenic Nematode Steinernema carpocapsae Identifies the X-Chromosome.</title>
        <authorList>
            <person name="Serra L."/>
            <person name="Macchietto M."/>
            <person name="Macias-Munoz A."/>
            <person name="McGill C.J."/>
            <person name="Rodriguez I.M."/>
            <person name="Rodriguez B."/>
            <person name="Murad R."/>
            <person name="Mortazavi A."/>
        </authorList>
    </citation>
    <scope>NUCLEOTIDE SEQUENCE [LARGE SCALE GENOMIC DNA]</scope>
    <source>
        <strain evidence="3 4">ALL</strain>
    </source>
</reference>
<protein>
    <submittedName>
        <fullName evidence="3">Uncharacterized protein</fullName>
    </submittedName>
</protein>
<sequence>MVISSAASFFSFLLLLVIYGYVKAFHLAVGSDDPKLGSDPKIQSEIRKIRSATFDSRHSAEMWHPKMKPAKKAPT</sequence>
<feature type="region of interest" description="Disordered" evidence="1">
    <location>
        <begin position="55"/>
        <end position="75"/>
    </location>
</feature>
<feature type="signal peptide" evidence="2">
    <location>
        <begin position="1"/>
        <end position="24"/>
    </location>
</feature>
<name>A0A4U5PH33_STECR</name>
<feature type="compositionally biased region" description="Basic and acidic residues" evidence="1">
    <location>
        <begin position="55"/>
        <end position="64"/>
    </location>
</feature>
<feature type="chain" id="PRO_5020274021" evidence="2">
    <location>
        <begin position="25"/>
        <end position="75"/>
    </location>
</feature>
<dbReference type="Proteomes" id="UP000298663">
    <property type="component" value="Unassembled WGS sequence"/>
</dbReference>
<gene>
    <name evidence="3" type="ORF">L596_009861</name>
</gene>
<feature type="compositionally biased region" description="Basic residues" evidence="1">
    <location>
        <begin position="65"/>
        <end position="75"/>
    </location>
</feature>
<dbReference type="AlphaFoldDB" id="A0A4U5PH33"/>
<evidence type="ECO:0000256" key="2">
    <source>
        <dbReference type="SAM" id="SignalP"/>
    </source>
</evidence>
<reference evidence="3 4" key="1">
    <citation type="journal article" date="2015" name="Genome Biol.">
        <title>Comparative genomics of Steinernema reveals deeply conserved gene regulatory networks.</title>
        <authorList>
            <person name="Dillman A.R."/>
            <person name="Macchietto M."/>
            <person name="Porter C.F."/>
            <person name="Rogers A."/>
            <person name="Williams B."/>
            <person name="Antoshechkin I."/>
            <person name="Lee M.M."/>
            <person name="Goodwin Z."/>
            <person name="Lu X."/>
            <person name="Lewis E.E."/>
            <person name="Goodrich-Blair H."/>
            <person name="Stock S.P."/>
            <person name="Adams B.J."/>
            <person name="Sternberg P.W."/>
            <person name="Mortazavi A."/>
        </authorList>
    </citation>
    <scope>NUCLEOTIDE SEQUENCE [LARGE SCALE GENOMIC DNA]</scope>
    <source>
        <strain evidence="3 4">ALL</strain>
    </source>
</reference>
<keyword evidence="4" id="KW-1185">Reference proteome</keyword>
<keyword evidence="2" id="KW-0732">Signal</keyword>
<proteinExistence type="predicted"/>
<dbReference type="EMBL" id="AZBU02000002">
    <property type="protein sequence ID" value="TKR95733.1"/>
    <property type="molecule type" value="Genomic_DNA"/>
</dbReference>
<evidence type="ECO:0000256" key="1">
    <source>
        <dbReference type="SAM" id="MobiDB-lite"/>
    </source>
</evidence>
<accession>A0A4U5PH33</accession>
<evidence type="ECO:0000313" key="4">
    <source>
        <dbReference type="Proteomes" id="UP000298663"/>
    </source>
</evidence>
<organism evidence="3 4">
    <name type="scientific">Steinernema carpocapsae</name>
    <name type="common">Entomopathogenic nematode</name>
    <dbReference type="NCBI Taxonomy" id="34508"/>
    <lineage>
        <taxon>Eukaryota</taxon>
        <taxon>Metazoa</taxon>
        <taxon>Ecdysozoa</taxon>
        <taxon>Nematoda</taxon>
        <taxon>Chromadorea</taxon>
        <taxon>Rhabditida</taxon>
        <taxon>Tylenchina</taxon>
        <taxon>Panagrolaimomorpha</taxon>
        <taxon>Strongyloidoidea</taxon>
        <taxon>Steinernematidae</taxon>
        <taxon>Steinernema</taxon>
    </lineage>
</organism>
<comment type="caution">
    <text evidence="3">The sequence shown here is derived from an EMBL/GenBank/DDBJ whole genome shotgun (WGS) entry which is preliminary data.</text>
</comment>